<gene>
    <name evidence="3" type="ORF">B0T17DRAFT_646604</name>
</gene>
<feature type="compositionally biased region" description="Basic and acidic residues" evidence="2">
    <location>
        <begin position="526"/>
        <end position="536"/>
    </location>
</feature>
<sequence length="770" mass="84682">MLADDVYGAEPGTLRCCCGGEDCVFLRHNCSVLMSVERDVHAAAKMGQTLLARHEAYMASAERDRAELSARIGQIKHDNAELEDKNKRTADENQTLRKELDGLNDVVSDADKKIELLEAALRDSQHELRRLERAEKRAVNLEREIAMLEEEHMTLQNTLVYTREEERTAMHRWKEAQRGLRDLQEQLERMEREAKEERERHVEVLARMERQRVMEKELSTAAGRLKGAAAARSLTDSKNGQNVVSHFVRDLLQDNANLQLGMAELREMLINSNDEIQMLQEQMLYHQPRGEAGSTSTLRAELEQKEPPTSPPASKNRALFGHLHPSTHLGTFNADAAADAVAGRPWAWGPFAQHSPKESNSALPMLPNGRWSLASENSSEFAPLSAPSSPPSNRRSSVFDRSLMDVSFPNSPTTSVDPMSPIWRSSHRKRVSELSGRSISTTAMFPTNNSQSYGGYPPPTSFATQPHPLTNLVLGDDIRSQEMMSAYTTDDIPDLTRNAPSADDTTISTVSTDAETEDASPPSRFDAIEHSQAEQRPQRLRRIVSHESIMSLSNGMDIHTLKIRPSQLTLRPLGLTTAGTNLSPVTARPTISRGNTDGRQGSAVLRDNLAIGSRSPWMRGDRGRVTSGPIHGSRDRSTSRQPSNGKLGKLASWRPWAADTTSKHTTPEPTPVVTPAATPAATPVLTAATAAIPALLSPIVALASKSAQVSPQGSLSSAGTFRAPGINQPGMIPGFQEYWAAHQRRGPRSRVTPDDLGQIQEAMREVLDDG</sequence>
<feature type="coiled-coil region" evidence="1">
    <location>
        <begin position="51"/>
        <end position="211"/>
    </location>
</feature>
<keyword evidence="1" id="KW-0175">Coiled coil</keyword>
<protein>
    <submittedName>
        <fullName evidence="3">Uncharacterized protein</fullName>
    </submittedName>
</protein>
<comment type="caution">
    <text evidence="3">The sequence shown here is derived from an EMBL/GenBank/DDBJ whole genome shotgun (WGS) entry which is preliminary data.</text>
</comment>
<keyword evidence="4" id="KW-1185">Reference proteome</keyword>
<proteinExistence type="predicted"/>
<feature type="coiled-coil region" evidence="1">
    <location>
        <begin position="248"/>
        <end position="282"/>
    </location>
</feature>
<feature type="region of interest" description="Disordered" evidence="2">
    <location>
        <begin position="613"/>
        <end position="654"/>
    </location>
</feature>
<name>A0AA39WGS9_9PEZI</name>
<evidence type="ECO:0000256" key="2">
    <source>
        <dbReference type="SAM" id="MobiDB-lite"/>
    </source>
</evidence>
<evidence type="ECO:0000313" key="3">
    <source>
        <dbReference type="EMBL" id="KAK0615129.1"/>
    </source>
</evidence>
<accession>A0AA39WGS9</accession>
<organism evidence="3 4">
    <name type="scientific">Bombardia bombarda</name>
    <dbReference type="NCBI Taxonomy" id="252184"/>
    <lineage>
        <taxon>Eukaryota</taxon>
        <taxon>Fungi</taxon>
        <taxon>Dikarya</taxon>
        <taxon>Ascomycota</taxon>
        <taxon>Pezizomycotina</taxon>
        <taxon>Sordariomycetes</taxon>
        <taxon>Sordariomycetidae</taxon>
        <taxon>Sordariales</taxon>
        <taxon>Lasiosphaeriaceae</taxon>
        <taxon>Bombardia</taxon>
    </lineage>
</organism>
<feature type="region of interest" description="Disordered" evidence="2">
    <location>
        <begin position="288"/>
        <end position="320"/>
    </location>
</feature>
<evidence type="ECO:0000256" key="1">
    <source>
        <dbReference type="SAM" id="Coils"/>
    </source>
</evidence>
<feature type="region of interest" description="Disordered" evidence="2">
    <location>
        <begin position="491"/>
        <end position="536"/>
    </location>
</feature>
<reference evidence="3" key="1">
    <citation type="submission" date="2023-06" db="EMBL/GenBank/DDBJ databases">
        <title>Genome-scale phylogeny and comparative genomics of the fungal order Sordariales.</title>
        <authorList>
            <consortium name="Lawrence Berkeley National Laboratory"/>
            <person name="Hensen N."/>
            <person name="Bonometti L."/>
            <person name="Westerberg I."/>
            <person name="Brannstrom I.O."/>
            <person name="Guillou S."/>
            <person name="Cros-Aarteil S."/>
            <person name="Calhoun S."/>
            <person name="Haridas S."/>
            <person name="Kuo A."/>
            <person name="Mondo S."/>
            <person name="Pangilinan J."/>
            <person name="Riley R."/>
            <person name="LaButti K."/>
            <person name="Andreopoulos B."/>
            <person name="Lipzen A."/>
            <person name="Chen C."/>
            <person name="Yanf M."/>
            <person name="Daum C."/>
            <person name="Ng V."/>
            <person name="Clum A."/>
            <person name="Steindorff A."/>
            <person name="Ohm R."/>
            <person name="Martin F."/>
            <person name="Silar P."/>
            <person name="Natvig D."/>
            <person name="Lalanne C."/>
            <person name="Gautier V."/>
            <person name="Ament-velasquez S.L."/>
            <person name="Kruys A."/>
            <person name="Hutchinson M.I."/>
            <person name="Powell A.J."/>
            <person name="Barry K."/>
            <person name="Miller A.N."/>
            <person name="Grigoriev I.V."/>
            <person name="Debuchy R."/>
            <person name="Gladieux P."/>
            <person name="Thoren M.H."/>
            <person name="Johannesson H."/>
        </authorList>
    </citation>
    <scope>NUCLEOTIDE SEQUENCE</scope>
    <source>
        <strain evidence="3">SMH3391-2</strain>
    </source>
</reference>
<dbReference type="EMBL" id="JAULSR010000007">
    <property type="protein sequence ID" value="KAK0615129.1"/>
    <property type="molecule type" value="Genomic_DNA"/>
</dbReference>
<dbReference type="AlphaFoldDB" id="A0AA39WGS9"/>
<evidence type="ECO:0000313" key="4">
    <source>
        <dbReference type="Proteomes" id="UP001174934"/>
    </source>
</evidence>
<dbReference type="SUPFAM" id="SSF57997">
    <property type="entry name" value="Tropomyosin"/>
    <property type="match status" value="1"/>
</dbReference>
<dbReference type="Proteomes" id="UP001174934">
    <property type="component" value="Unassembled WGS sequence"/>
</dbReference>
<feature type="compositionally biased region" description="Polar residues" evidence="2">
    <location>
        <begin position="503"/>
        <end position="513"/>
    </location>
</feature>